<dbReference type="WBParaSite" id="SSLN_0000185001-mRNA-1">
    <property type="protein sequence ID" value="SSLN_0000185001-mRNA-1"/>
    <property type="gene ID" value="SSLN_0000185001"/>
</dbReference>
<feature type="region of interest" description="Disordered" evidence="1">
    <location>
        <begin position="25"/>
        <end position="96"/>
    </location>
</feature>
<feature type="compositionally biased region" description="Basic and acidic residues" evidence="1">
    <location>
        <begin position="37"/>
        <end position="50"/>
    </location>
</feature>
<sequence length="96" mass="10776">MNECQQQDKSDMDEFITEPSLLYYEETFPGSGSNTEDESRHHSDRPKKDVILVAASVSPFSPPLLQPQTLHTQQHPTHMSDSRPDPLLVPDACQLG</sequence>
<keyword evidence="3" id="KW-1185">Reference proteome</keyword>
<evidence type="ECO:0000313" key="3">
    <source>
        <dbReference type="Proteomes" id="UP000275846"/>
    </source>
</evidence>
<dbReference type="Proteomes" id="UP000275846">
    <property type="component" value="Unassembled WGS sequence"/>
</dbReference>
<proteinExistence type="predicted"/>
<evidence type="ECO:0000256" key="1">
    <source>
        <dbReference type="SAM" id="MobiDB-lite"/>
    </source>
</evidence>
<dbReference type="AlphaFoldDB" id="A0A183SC35"/>
<evidence type="ECO:0000313" key="2">
    <source>
        <dbReference type="EMBL" id="VDL88168.1"/>
    </source>
</evidence>
<organism evidence="4">
    <name type="scientific">Schistocephalus solidus</name>
    <name type="common">Tapeworm</name>
    <dbReference type="NCBI Taxonomy" id="70667"/>
    <lineage>
        <taxon>Eukaryota</taxon>
        <taxon>Metazoa</taxon>
        <taxon>Spiralia</taxon>
        <taxon>Lophotrochozoa</taxon>
        <taxon>Platyhelminthes</taxon>
        <taxon>Cestoda</taxon>
        <taxon>Eucestoda</taxon>
        <taxon>Diphyllobothriidea</taxon>
        <taxon>Diphyllobothriidae</taxon>
        <taxon>Schistocephalus</taxon>
    </lineage>
</organism>
<reference evidence="4" key="1">
    <citation type="submission" date="2016-06" db="UniProtKB">
        <authorList>
            <consortium name="WormBaseParasite"/>
        </authorList>
    </citation>
    <scope>IDENTIFICATION</scope>
</reference>
<gene>
    <name evidence="2" type="ORF">SSLN_LOCUS1783</name>
</gene>
<reference evidence="2 3" key="2">
    <citation type="submission" date="2018-11" db="EMBL/GenBank/DDBJ databases">
        <authorList>
            <consortium name="Pathogen Informatics"/>
        </authorList>
    </citation>
    <scope>NUCLEOTIDE SEQUENCE [LARGE SCALE GENOMIC DNA]</scope>
    <source>
        <strain evidence="2 3">NST_G2</strain>
    </source>
</reference>
<dbReference type="EMBL" id="UYSU01007045">
    <property type="protein sequence ID" value="VDL88168.1"/>
    <property type="molecule type" value="Genomic_DNA"/>
</dbReference>
<protein>
    <submittedName>
        <fullName evidence="4">Proto-oncogene tyrosine-protein kinase receptor Ret</fullName>
    </submittedName>
</protein>
<name>A0A183SC35_SCHSO</name>
<feature type="compositionally biased region" description="Low complexity" evidence="1">
    <location>
        <begin position="66"/>
        <end position="77"/>
    </location>
</feature>
<accession>A0A183SC35</accession>
<evidence type="ECO:0000313" key="4">
    <source>
        <dbReference type="WBParaSite" id="SSLN_0000185001-mRNA-1"/>
    </source>
</evidence>